<comment type="caution">
    <text evidence="7">The sequence shown here is derived from an EMBL/GenBank/DDBJ whole genome shotgun (WGS) entry which is preliminary data.</text>
</comment>
<dbReference type="SUPFAM" id="SSF57716">
    <property type="entry name" value="Glucocorticoid receptor-like (DNA-binding domain)"/>
    <property type="match status" value="1"/>
</dbReference>
<dbReference type="EMBL" id="JABSTR010000003">
    <property type="protein sequence ID" value="KAH9364936.1"/>
    <property type="molecule type" value="Genomic_DNA"/>
</dbReference>
<dbReference type="VEuPathDB" id="VectorBase:HLOH_046981"/>
<evidence type="ECO:0000256" key="1">
    <source>
        <dbReference type="ARBA" id="ARBA00022723"/>
    </source>
</evidence>
<dbReference type="OMA" id="CYEQLNG"/>
<dbReference type="GO" id="GO:0008270">
    <property type="term" value="F:zinc ion binding"/>
    <property type="evidence" value="ECO:0007669"/>
    <property type="project" value="UniProtKB-KW"/>
</dbReference>
<dbReference type="SMART" id="SM00980">
    <property type="entry name" value="THAP"/>
    <property type="match status" value="1"/>
</dbReference>
<dbReference type="Proteomes" id="UP000821853">
    <property type="component" value="Unassembled WGS sequence"/>
</dbReference>
<dbReference type="Pfam" id="PF12017">
    <property type="entry name" value="Tnp_P_element"/>
    <property type="match status" value="1"/>
</dbReference>
<feature type="domain" description="THAP-type" evidence="6">
    <location>
        <begin position="44"/>
        <end position="138"/>
    </location>
</feature>
<keyword evidence="8" id="KW-1185">Reference proteome</keyword>
<dbReference type="PROSITE" id="PS50950">
    <property type="entry name" value="ZF_THAP"/>
    <property type="match status" value="1"/>
</dbReference>
<evidence type="ECO:0000259" key="6">
    <source>
        <dbReference type="PROSITE" id="PS50950"/>
    </source>
</evidence>
<dbReference type="PANTHER" id="PTHR46927:SF3">
    <property type="entry name" value="THAP-TYPE DOMAIN-CONTAINING PROTEIN"/>
    <property type="match status" value="1"/>
</dbReference>
<dbReference type="Pfam" id="PF05485">
    <property type="entry name" value="THAP"/>
    <property type="match status" value="1"/>
</dbReference>
<evidence type="ECO:0000313" key="8">
    <source>
        <dbReference type="Proteomes" id="UP000821853"/>
    </source>
</evidence>
<dbReference type="InterPro" id="IPR021896">
    <property type="entry name" value="THAP9-like_HTH"/>
</dbReference>
<name>A0A9J6FRN7_HAELO</name>
<evidence type="ECO:0000256" key="5">
    <source>
        <dbReference type="PROSITE-ProRule" id="PRU00309"/>
    </source>
</evidence>
<evidence type="ECO:0000256" key="3">
    <source>
        <dbReference type="ARBA" id="ARBA00022833"/>
    </source>
</evidence>
<protein>
    <recommendedName>
        <fullName evidence="6">THAP-type domain-containing protein</fullName>
    </recommendedName>
</protein>
<keyword evidence="3" id="KW-0862">Zinc</keyword>
<accession>A0A9J6FRN7</accession>
<gene>
    <name evidence="7" type="ORF">HPB48_017969</name>
</gene>
<evidence type="ECO:0000313" key="7">
    <source>
        <dbReference type="EMBL" id="KAH9364936.1"/>
    </source>
</evidence>
<dbReference type="OrthoDB" id="6511575at2759"/>
<evidence type="ECO:0000256" key="2">
    <source>
        <dbReference type="ARBA" id="ARBA00022771"/>
    </source>
</evidence>
<dbReference type="PANTHER" id="PTHR46927">
    <property type="entry name" value="AGAP005574-PA"/>
    <property type="match status" value="1"/>
</dbReference>
<dbReference type="InterPro" id="IPR052224">
    <property type="entry name" value="THAP_domain_protein"/>
</dbReference>
<reference evidence="7 8" key="1">
    <citation type="journal article" date="2020" name="Cell">
        <title>Large-Scale Comparative Analyses of Tick Genomes Elucidate Their Genetic Diversity and Vector Capacities.</title>
        <authorList>
            <consortium name="Tick Genome and Microbiome Consortium (TIGMIC)"/>
            <person name="Jia N."/>
            <person name="Wang J."/>
            <person name="Shi W."/>
            <person name="Du L."/>
            <person name="Sun Y."/>
            <person name="Zhan W."/>
            <person name="Jiang J.F."/>
            <person name="Wang Q."/>
            <person name="Zhang B."/>
            <person name="Ji P."/>
            <person name="Bell-Sakyi L."/>
            <person name="Cui X.M."/>
            <person name="Yuan T.T."/>
            <person name="Jiang B.G."/>
            <person name="Yang W.F."/>
            <person name="Lam T.T."/>
            <person name="Chang Q.C."/>
            <person name="Ding S.J."/>
            <person name="Wang X.J."/>
            <person name="Zhu J.G."/>
            <person name="Ruan X.D."/>
            <person name="Zhao L."/>
            <person name="Wei J.T."/>
            <person name="Ye R.Z."/>
            <person name="Que T.C."/>
            <person name="Du C.H."/>
            <person name="Zhou Y.H."/>
            <person name="Cheng J.X."/>
            <person name="Dai P.F."/>
            <person name="Guo W.B."/>
            <person name="Han X.H."/>
            <person name="Huang E.J."/>
            <person name="Li L.F."/>
            <person name="Wei W."/>
            <person name="Gao Y.C."/>
            <person name="Liu J.Z."/>
            <person name="Shao H.Z."/>
            <person name="Wang X."/>
            <person name="Wang C.C."/>
            <person name="Yang T.C."/>
            <person name="Huo Q.B."/>
            <person name="Li W."/>
            <person name="Chen H.Y."/>
            <person name="Chen S.E."/>
            <person name="Zhou L.G."/>
            <person name="Ni X.B."/>
            <person name="Tian J.H."/>
            <person name="Sheng Y."/>
            <person name="Liu T."/>
            <person name="Pan Y.S."/>
            <person name="Xia L.Y."/>
            <person name="Li J."/>
            <person name="Zhao F."/>
            <person name="Cao W.C."/>
        </authorList>
    </citation>
    <scope>NUCLEOTIDE SEQUENCE [LARGE SCALE GENOMIC DNA]</scope>
    <source>
        <strain evidence="7">HaeL-2018</strain>
    </source>
</reference>
<sequence>MTGSIPKLGRSELMQEQKGDPTLRTCYEQLNGTTQEFAAVPSKMPGCCCAPNCRSNYPNGPRARVYRFPSDPAQNAAWTKAVRRENFVPTKYTVVCEHHFHESDFVDSASYTDSMTGKVIEVPLKLRRLKPSAIPSVFPNCPAYLSRQETSARESPEEKRARLDAEALQEAIQLSAQSHEAEEKKNAIATFEDLLKAVGGLSLTDFWSMVVTQTRVLFLNFRNQEAPVVHCAVTVSSDLSLAVYVGEMRLESLGSSVLPLTISDFRVLQKVLCDVEEVTKDSAKNELQLEILLKRVVALLEELSSSALPHEWQVEVVKFVTQQLQVLLNKASIYPADFMVFCSLVYTISPHAYRFIRSTAKLKLPHPQTIRRICASYNASPSREQEEDAFLFYARRLASTLKDHERFVTLMMDEIHLQASFQYKGGCVTGAATNTLRSTKVTLDHANGTSEFISIVLKWWDIVNVKTPLKGQRLRDPFQEPISALNCHQIDYLNKIVDWLDYWQSLKHDAGQLTRETHTALHHTSHALVEVSAYCIEELGFKYVLLGKFQTDSLEDRFCRCRQLCGSQYHVSIRQIYECEQKLRLQKLLDLPNLDATAPCLPTTDVQVVVKQFDVAVTDDDVKQKEQCYQLLRM</sequence>
<dbReference type="InterPro" id="IPR006612">
    <property type="entry name" value="THAP_Znf"/>
</dbReference>
<keyword evidence="4 5" id="KW-0238">DNA-binding</keyword>
<evidence type="ECO:0000256" key="4">
    <source>
        <dbReference type="ARBA" id="ARBA00023125"/>
    </source>
</evidence>
<keyword evidence="2 5" id="KW-0863">Zinc-finger</keyword>
<dbReference type="AlphaFoldDB" id="A0A9J6FRN7"/>
<organism evidence="7 8">
    <name type="scientific">Haemaphysalis longicornis</name>
    <name type="common">Bush tick</name>
    <dbReference type="NCBI Taxonomy" id="44386"/>
    <lineage>
        <taxon>Eukaryota</taxon>
        <taxon>Metazoa</taxon>
        <taxon>Ecdysozoa</taxon>
        <taxon>Arthropoda</taxon>
        <taxon>Chelicerata</taxon>
        <taxon>Arachnida</taxon>
        <taxon>Acari</taxon>
        <taxon>Parasitiformes</taxon>
        <taxon>Ixodida</taxon>
        <taxon>Ixodoidea</taxon>
        <taxon>Ixodidae</taxon>
        <taxon>Haemaphysalinae</taxon>
        <taxon>Haemaphysalis</taxon>
    </lineage>
</organism>
<keyword evidence="1" id="KW-0479">Metal-binding</keyword>
<dbReference type="SMART" id="SM00692">
    <property type="entry name" value="DM3"/>
    <property type="match status" value="1"/>
</dbReference>
<dbReference type="GO" id="GO:0003677">
    <property type="term" value="F:DNA binding"/>
    <property type="evidence" value="ECO:0007669"/>
    <property type="project" value="UniProtKB-UniRule"/>
</dbReference>
<dbReference type="InterPro" id="IPR038441">
    <property type="entry name" value="THAP_Znf_sf"/>
</dbReference>
<dbReference type="Gene3D" id="6.20.210.20">
    <property type="entry name" value="THAP domain"/>
    <property type="match status" value="1"/>
</dbReference>
<proteinExistence type="predicted"/>